<dbReference type="FunFam" id="1.20.1640.10:FF:000004">
    <property type="entry name" value="Protein translocase subunit SecD"/>
    <property type="match status" value="1"/>
</dbReference>
<dbReference type="Gene3D" id="1.20.1640.10">
    <property type="entry name" value="Multidrug efflux transporter AcrB transmembrane domain"/>
    <property type="match status" value="1"/>
</dbReference>
<dbReference type="SUPFAM" id="SSF82866">
    <property type="entry name" value="Multidrug efflux transporter AcrB transmembrane domain"/>
    <property type="match status" value="1"/>
</dbReference>
<organism evidence="13">
    <name type="scientific">uncultured Sulfurovum sp</name>
    <dbReference type="NCBI Taxonomy" id="269237"/>
    <lineage>
        <taxon>Bacteria</taxon>
        <taxon>Pseudomonadati</taxon>
        <taxon>Campylobacterota</taxon>
        <taxon>Epsilonproteobacteria</taxon>
        <taxon>Campylobacterales</taxon>
        <taxon>Sulfurovaceae</taxon>
        <taxon>Sulfurovum</taxon>
        <taxon>environmental samples</taxon>
    </lineage>
</organism>
<keyword evidence="5 9" id="KW-0653">Protein transport</keyword>
<dbReference type="PANTHER" id="PTHR30081:SF1">
    <property type="entry name" value="PROTEIN TRANSLOCASE SUBUNIT SECD"/>
    <property type="match status" value="1"/>
</dbReference>
<keyword evidence="7 9" id="KW-0811">Translocation</keyword>
<evidence type="ECO:0000313" key="13">
    <source>
        <dbReference type="EMBL" id="CAA6810189.1"/>
    </source>
</evidence>
<evidence type="ECO:0000259" key="10">
    <source>
        <dbReference type="Pfam" id="PF02355"/>
    </source>
</evidence>
<feature type="transmembrane region" description="Helical" evidence="9">
    <location>
        <begin position="477"/>
        <end position="501"/>
    </location>
</feature>
<dbReference type="HAMAP" id="MF_01463_B">
    <property type="entry name" value="SecD_B"/>
    <property type="match status" value="1"/>
</dbReference>
<feature type="transmembrane region" description="Helical" evidence="9">
    <location>
        <begin position="404"/>
        <end position="424"/>
    </location>
</feature>
<dbReference type="GO" id="GO:0015450">
    <property type="term" value="F:protein-transporting ATPase activity"/>
    <property type="evidence" value="ECO:0007669"/>
    <property type="project" value="InterPro"/>
</dbReference>
<dbReference type="PRINTS" id="PR00702">
    <property type="entry name" value="ACRIFLAVINRP"/>
</dbReference>
<evidence type="ECO:0000256" key="7">
    <source>
        <dbReference type="ARBA" id="ARBA00023010"/>
    </source>
</evidence>
<dbReference type="NCBIfam" id="TIGR01129">
    <property type="entry name" value="secD"/>
    <property type="match status" value="1"/>
</dbReference>
<feature type="transmembrane region" description="Helical" evidence="9">
    <location>
        <begin position="445"/>
        <end position="471"/>
    </location>
</feature>
<feature type="transmembrane region" description="Helical" evidence="9">
    <location>
        <begin position="378"/>
        <end position="398"/>
    </location>
</feature>
<keyword evidence="8 9" id="KW-0472">Membrane</keyword>
<dbReference type="GO" id="GO:0043952">
    <property type="term" value="P:protein transport by the Sec complex"/>
    <property type="evidence" value="ECO:0007669"/>
    <property type="project" value="UniProtKB-UniRule"/>
</dbReference>
<comment type="function">
    <text evidence="9">Part of the Sec protein translocase complex. Interacts with the SecYEG preprotein conducting channel. SecDF uses the proton motive force (PMF) to complete protein translocation after the ATP-dependent function of SecA.</text>
</comment>
<feature type="domain" description="SecDF P1 head subdomain" evidence="12">
    <location>
        <begin position="225"/>
        <end position="332"/>
    </location>
</feature>
<evidence type="ECO:0000259" key="11">
    <source>
        <dbReference type="Pfam" id="PF21760"/>
    </source>
</evidence>
<protein>
    <recommendedName>
        <fullName evidence="9">Protein translocase subunit SecD</fullName>
    </recommendedName>
</protein>
<reference evidence="13" key="1">
    <citation type="submission" date="2020-01" db="EMBL/GenBank/DDBJ databases">
        <authorList>
            <person name="Meier V. D."/>
            <person name="Meier V D."/>
        </authorList>
    </citation>
    <scope>NUCLEOTIDE SEQUENCE</scope>
    <source>
        <strain evidence="13">HLG_WM_MAG_01</strain>
    </source>
</reference>
<dbReference type="GO" id="GO:0065002">
    <property type="term" value="P:intracellular protein transmembrane transport"/>
    <property type="evidence" value="ECO:0007669"/>
    <property type="project" value="UniProtKB-UniRule"/>
</dbReference>
<evidence type="ECO:0000256" key="2">
    <source>
        <dbReference type="ARBA" id="ARBA00022448"/>
    </source>
</evidence>
<feature type="transmembrane region" description="Helical" evidence="9">
    <location>
        <begin position="351"/>
        <end position="371"/>
    </location>
</feature>
<feature type="domain" description="Protein translocase subunit SecDF P1" evidence="11">
    <location>
        <begin position="137"/>
        <end position="199"/>
    </location>
</feature>
<gene>
    <name evidence="9" type="primary">secD</name>
    <name evidence="13" type="ORF">HELGO_WM37</name>
</gene>
<dbReference type="InterPro" id="IPR048631">
    <property type="entry name" value="SecD_1st"/>
</dbReference>
<feature type="domain" description="Protein export membrane protein SecD/SecF C-terminal" evidence="10">
    <location>
        <begin position="338"/>
        <end position="500"/>
    </location>
</feature>
<evidence type="ECO:0000256" key="6">
    <source>
        <dbReference type="ARBA" id="ARBA00022989"/>
    </source>
</evidence>
<dbReference type="InterPro" id="IPR048634">
    <property type="entry name" value="SecD_SecF_C"/>
</dbReference>
<proteinExistence type="inferred from homology"/>
<dbReference type="GO" id="GO:0005886">
    <property type="term" value="C:plasma membrane"/>
    <property type="evidence" value="ECO:0007669"/>
    <property type="project" value="UniProtKB-SubCell"/>
</dbReference>
<comment type="caution">
    <text evidence="9">Lacks conserved residue(s) required for the propagation of feature annotation.</text>
</comment>
<dbReference type="Gene3D" id="3.30.1360.200">
    <property type="match status" value="1"/>
</dbReference>
<evidence type="ECO:0000256" key="5">
    <source>
        <dbReference type="ARBA" id="ARBA00022927"/>
    </source>
</evidence>
<dbReference type="InterPro" id="IPR055344">
    <property type="entry name" value="SecD_SecF_C_bact"/>
</dbReference>
<dbReference type="Pfam" id="PF02355">
    <property type="entry name" value="SecD_SecF_C"/>
    <property type="match status" value="1"/>
</dbReference>
<comment type="similarity">
    <text evidence="9">Belongs to the SecD/SecF family. SecD subfamily.</text>
</comment>
<dbReference type="InterPro" id="IPR001036">
    <property type="entry name" value="Acrflvin-R"/>
</dbReference>
<evidence type="ECO:0000256" key="9">
    <source>
        <dbReference type="HAMAP-Rule" id="MF_01463"/>
    </source>
</evidence>
<dbReference type="InterPro" id="IPR022646">
    <property type="entry name" value="SecD/SecF_CS"/>
</dbReference>
<evidence type="ECO:0000256" key="1">
    <source>
        <dbReference type="ARBA" id="ARBA00004651"/>
    </source>
</evidence>
<evidence type="ECO:0000256" key="4">
    <source>
        <dbReference type="ARBA" id="ARBA00022692"/>
    </source>
</evidence>
<dbReference type="InterPro" id="IPR005791">
    <property type="entry name" value="SecD"/>
</dbReference>
<comment type="subunit">
    <text evidence="9">Forms a complex with SecF. Part of the essential Sec protein translocation apparatus which comprises SecA, SecYEG and auxiliary proteins SecDF. Other proteins may also be involved.</text>
</comment>
<dbReference type="PANTHER" id="PTHR30081">
    <property type="entry name" value="PROTEIN-EXPORT MEMBRANE PROTEIN SEC"/>
    <property type="match status" value="1"/>
</dbReference>
<name>A0A6S6SNZ0_9BACT</name>
<dbReference type="GO" id="GO:0006605">
    <property type="term" value="P:protein targeting"/>
    <property type="evidence" value="ECO:0007669"/>
    <property type="project" value="UniProtKB-UniRule"/>
</dbReference>
<dbReference type="InterPro" id="IPR054384">
    <property type="entry name" value="SecDF_P1_head"/>
</dbReference>
<comment type="subcellular location">
    <subcellularLocation>
        <location evidence="1 9">Cell membrane</location>
        <topology evidence="1 9">Multi-pass membrane protein</topology>
    </subcellularLocation>
</comment>
<keyword evidence="4 9" id="KW-0812">Transmembrane</keyword>
<dbReference type="Pfam" id="PF07549">
    <property type="entry name" value="Sec_GG"/>
    <property type="match status" value="1"/>
</dbReference>
<evidence type="ECO:0000259" key="12">
    <source>
        <dbReference type="Pfam" id="PF22599"/>
    </source>
</evidence>
<dbReference type="Pfam" id="PF21760">
    <property type="entry name" value="SecD_1st"/>
    <property type="match status" value="1"/>
</dbReference>
<dbReference type="AlphaFoldDB" id="A0A6S6SNZ0"/>
<keyword evidence="6 9" id="KW-1133">Transmembrane helix</keyword>
<dbReference type="Gene3D" id="3.30.70.3400">
    <property type="match status" value="1"/>
</dbReference>
<accession>A0A6S6SNZ0</accession>
<dbReference type="Pfam" id="PF22599">
    <property type="entry name" value="SecDF_P1_head"/>
    <property type="match status" value="1"/>
</dbReference>
<sequence length="525" mass="57018">MLNYRVVLFAFALIFGIVFSIPSLMQSDQGKKINLGLDLQGGLHLLLGVKSDVAIESRMKSIAATVKYVFDDEEIIFDALRLEDETITFELLDKDDAAKAKALLDETFEGMTLLEEGLNYTLQMSPEEVERTKQNAIAQAVDTIRSRLNEFGLAEPTVAKQGADNILVEIPGIKTQADEQRIRKLIERAAHLQLMAVDEERSARVMSMSEAEASSFGDIILPDIETSQKYLLRKIQVLDGSMLTDAKVGFDENNQPVINFSLNGQGAKIFGDFTEIAYPTRARMAIVLDNKVISAPSINERIGGGRVQVSGNFKLAEAHDLAIALRSGSLLAPVFVDEKRKVGPSLGADNIVSSSIALAAGFIVVVIFMFLYYGIAGAIANVALIGNLFLILAVMSLFGATLTLPGMAGIVLTVGMAVDANVIINERIRELLHAGKSIGKSIENGYSNAFTAIWDANVTTLIAAVVLYVYGTGPLKGFALTMSIGILASMLTAIVGTHGIYQMILPKMKKDKLKFWFGINKEENK</sequence>
<keyword evidence="3 9" id="KW-1003">Cell membrane</keyword>
<dbReference type="EMBL" id="CACVAS010000058">
    <property type="protein sequence ID" value="CAA6810189.1"/>
    <property type="molecule type" value="Genomic_DNA"/>
</dbReference>
<evidence type="ECO:0000256" key="8">
    <source>
        <dbReference type="ARBA" id="ARBA00023136"/>
    </source>
</evidence>
<keyword evidence="2 9" id="KW-0813">Transport</keyword>
<evidence type="ECO:0000256" key="3">
    <source>
        <dbReference type="ARBA" id="ARBA00022475"/>
    </source>
</evidence>
<dbReference type="InterPro" id="IPR022813">
    <property type="entry name" value="SecD/SecF_arch_bac"/>
</dbReference>
<dbReference type="NCBIfam" id="TIGR00916">
    <property type="entry name" value="2A0604s01"/>
    <property type="match status" value="1"/>
</dbReference>